<feature type="transmembrane region" description="Helical" evidence="8">
    <location>
        <begin position="351"/>
        <end position="373"/>
    </location>
</feature>
<feature type="transmembrane region" description="Helical" evidence="8">
    <location>
        <begin position="321"/>
        <end position="345"/>
    </location>
</feature>
<protein>
    <submittedName>
        <fullName evidence="10">Putative transporter</fullName>
    </submittedName>
</protein>
<keyword evidence="7 8" id="KW-0472">Membrane</keyword>
<evidence type="ECO:0000256" key="7">
    <source>
        <dbReference type="ARBA" id="ARBA00023136"/>
    </source>
</evidence>
<evidence type="ECO:0000256" key="1">
    <source>
        <dbReference type="ARBA" id="ARBA00004651"/>
    </source>
</evidence>
<feature type="transmembrane region" description="Helical" evidence="8">
    <location>
        <begin position="291"/>
        <end position="309"/>
    </location>
</feature>
<feature type="domain" description="Major facilitator superfamily (MFS) profile" evidence="9">
    <location>
        <begin position="37"/>
        <end position="434"/>
    </location>
</feature>
<feature type="transmembrane region" description="Helical" evidence="8">
    <location>
        <begin position="20"/>
        <end position="41"/>
    </location>
</feature>
<feature type="transmembrane region" description="Helical" evidence="8">
    <location>
        <begin position="53"/>
        <end position="71"/>
    </location>
</feature>
<dbReference type="InterPro" id="IPR004812">
    <property type="entry name" value="Efflux_drug-R_Bcr/CmlA"/>
</dbReference>
<comment type="subcellular location">
    <subcellularLocation>
        <location evidence="1">Cell membrane</location>
        <topology evidence="1">Multi-pass membrane protein</topology>
    </subcellularLocation>
</comment>
<dbReference type="InterPro" id="IPR036259">
    <property type="entry name" value="MFS_trans_sf"/>
</dbReference>
<accession>U2FZM7</accession>
<dbReference type="Proteomes" id="UP000016636">
    <property type="component" value="Unassembled WGS sequence"/>
</dbReference>
<evidence type="ECO:0000313" key="11">
    <source>
        <dbReference type="Proteomes" id="UP000016636"/>
    </source>
</evidence>
<comment type="caution">
    <text evidence="10">The sequence shown here is derived from an EMBL/GenBank/DDBJ whole genome shotgun (WGS) entry which is preliminary data.</text>
</comment>
<feature type="transmembrane region" description="Helical" evidence="8">
    <location>
        <begin position="177"/>
        <end position="195"/>
    </location>
</feature>
<dbReference type="GO" id="GO:0005886">
    <property type="term" value="C:plasma membrane"/>
    <property type="evidence" value="ECO:0007669"/>
    <property type="project" value="UniProtKB-SubCell"/>
</dbReference>
<evidence type="ECO:0000259" key="9">
    <source>
        <dbReference type="PROSITE" id="PS50850"/>
    </source>
</evidence>
<dbReference type="PANTHER" id="PTHR23502:SF132">
    <property type="entry name" value="POLYAMINE TRANSPORTER 2-RELATED"/>
    <property type="match status" value="1"/>
</dbReference>
<dbReference type="NCBIfam" id="TIGR00710">
    <property type="entry name" value="efflux_Bcr_CflA"/>
    <property type="match status" value="1"/>
</dbReference>
<dbReference type="PATRIC" id="fig|1242966.3.peg.1803"/>
<gene>
    <name evidence="10" type="ORF">UNSW3_1404</name>
</gene>
<dbReference type="InterPro" id="IPR020846">
    <property type="entry name" value="MFS_dom"/>
</dbReference>
<feature type="transmembrane region" description="Helical" evidence="8">
    <location>
        <begin position="120"/>
        <end position="138"/>
    </location>
</feature>
<evidence type="ECO:0000256" key="2">
    <source>
        <dbReference type="ARBA" id="ARBA00006236"/>
    </source>
</evidence>
<keyword evidence="4" id="KW-1003">Cell membrane</keyword>
<dbReference type="SUPFAM" id="SSF103473">
    <property type="entry name" value="MFS general substrate transporter"/>
    <property type="match status" value="1"/>
</dbReference>
<reference evidence="10 11" key="1">
    <citation type="journal article" date="2013" name="BMC Genomics">
        <title>Comparative genomics of Campylobacter concisus isolates reveals genetic diversity and provides insights into disease association.</title>
        <authorList>
            <person name="Deshpande N.P."/>
            <person name="Kaakoush N.O."/>
            <person name="Wilkins M.R."/>
            <person name="Mitchell H.M."/>
        </authorList>
    </citation>
    <scope>NUCLEOTIDE SEQUENCE [LARGE SCALE GENOMIC DNA]</scope>
    <source>
        <strain evidence="10 11">UNSW3</strain>
    </source>
</reference>
<feature type="transmembrane region" description="Helical" evidence="8">
    <location>
        <begin position="144"/>
        <end position="165"/>
    </location>
</feature>
<dbReference type="PROSITE" id="PS50850">
    <property type="entry name" value="MFS"/>
    <property type="match status" value="1"/>
</dbReference>
<organism evidence="10 11">
    <name type="scientific">Campylobacter concisus UNSW3</name>
    <dbReference type="NCBI Taxonomy" id="1242966"/>
    <lineage>
        <taxon>Bacteria</taxon>
        <taxon>Pseudomonadati</taxon>
        <taxon>Campylobacterota</taxon>
        <taxon>Epsilonproteobacteria</taxon>
        <taxon>Campylobacterales</taxon>
        <taxon>Campylobacteraceae</taxon>
        <taxon>Campylobacter</taxon>
    </lineage>
</organism>
<dbReference type="EMBL" id="ANNE01000024">
    <property type="protein sequence ID" value="ERJ21254.1"/>
    <property type="molecule type" value="Genomic_DNA"/>
</dbReference>
<proteinExistence type="inferred from homology"/>
<evidence type="ECO:0000256" key="8">
    <source>
        <dbReference type="SAM" id="Phobius"/>
    </source>
</evidence>
<evidence type="ECO:0000256" key="3">
    <source>
        <dbReference type="ARBA" id="ARBA00022448"/>
    </source>
</evidence>
<evidence type="ECO:0000313" key="10">
    <source>
        <dbReference type="EMBL" id="ERJ21254.1"/>
    </source>
</evidence>
<dbReference type="Pfam" id="PF07690">
    <property type="entry name" value="MFS_1"/>
    <property type="match status" value="1"/>
</dbReference>
<evidence type="ECO:0000256" key="6">
    <source>
        <dbReference type="ARBA" id="ARBA00022989"/>
    </source>
</evidence>
<keyword evidence="5 8" id="KW-0812">Transmembrane</keyword>
<dbReference type="PANTHER" id="PTHR23502">
    <property type="entry name" value="MAJOR FACILITATOR SUPERFAMILY"/>
    <property type="match status" value="1"/>
</dbReference>
<feature type="transmembrane region" description="Helical" evidence="8">
    <location>
        <begin position="91"/>
        <end position="108"/>
    </location>
</feature>
<comment type="similarity">
    <text evidence="2">Belongs to the major facilitator superfamily. Bcr/CmlA family.</text>
</comment>
<feature type="transmembrane region" description="Helical" evidence="8">
    <location>
        <begin position="207"/>
        <end position="227"/>
    </location>
</feature>
<dbReference type="GO" id="GO:0042910">
    <property type="term" value="F:xenobiotic transmembrane transporter activity"/>
    <property type="evidence" value="ECO:0007669"/>
    <property type="project" value="InterPro"/>
</dbReference>
<dbReference type="CDD" id="cd17320">
    <property type="entry name" value="MFS_MdfA_MDR_like"/>
    <property type="match status" value="1"/>
</dbReference>
<feature type="transmembrane region" description="Helical" evidence="8">
    <location>
        <begin position="259"/>
        <end position="279"/>
    </location>
</feature>
<evidence type="ECO:0000256" key="4">
    <source>
        <dbReference type="ARBA" id="ARBA00022475"/>
    </source>
</evidence>
<evidence type="ECO:0000256" key="5">
    <source>
        <dbReference type="ARBA" id="ARBA00022692"/>
    </source>
</evidence>
<dbReference type="GO" id="GO:1990961">
    <property type="term" value="P:xenobiotic detoxification by transmembrane export across the plasma membrane"/>
    <property type="evidence" value="ECO:0007669"/>
    <property type="project" value="InterPro"/>
</dbReference>
<dbReference type="AlphaFoldDB" id="U2FZM7"/>
<sequence>MINLPHSTKANFLNLRPKLVLGACCCQFVNLCYIYEILIAAKKGEILQSTKTSIWFLVILSGLMACTSLSTDVYLPAMPTMERQLHGDAELTITGFLIGFAIAQLVWGPISDRIGRKLPLFIGMALFVVGSIGCAMSQSMSEVIIWRIFQATGACVGPMLSRAMISDVFENSEAAKMLSNLVIIMAAAPIIGPLLGGALLEIGTWHWIFWLMAAASAFLFILIFFLPETLPQQKRSKEPMINSFKSYFVLIKDAKFMKYTLSVIFFYIAAYAFITGSSFVYLDYFGIPSKYYGFLFGVNILGVAALSFLNKSLVNKFSLNSLLITSSTVAFVAAALLLALTFFGIAGVWGVIIPMFFVFSMNGIIASCSNAAALNQVPQEMKGRANALIGSLQYGSGIVSSAMLALFTTTTPLIMSAIIFVFIFLCWLAAYLNK</sequence>
<dbReference type="InterPro" id="IPR011701">
    <property type="entry name" value="MFS"/>
</dbReference>
<keyword evidence="3" id="KW-0813">Transport</keyword>
<name>U2FZM7_9BACT</name>
<dbReference type="Gene3D" id="1.20.1720.10">
    <property type="entry name" value="Multidrug resistance protein D"/>
    <property type="match status" value="1"/>
</dbReference>
<feature type="transmembrane region" description="Helical" evidence="8">
    <location>
        <begin position="385"/>
        <end position="407"/>
    </location>
</feature>
<feature type="transmembrane region" description="Helical" evidence="8">
    <location>
        <begin position="413"/>
        <end position="432"/>
    </location>
</feature>
<keyword evidence="6 8" id="KW-1133">Transmembrane helix</keyword>